<comment type="caution">
    <text evidence="1">The sequence shown here is derived from an EMBL/GenBank/DDBJ whole genome shotgun (WGS) entry which is preliminary data.</text>
</comment>
<organism evidence="1 2">
    <name type="scientific">Kribbella pratensis</name>
    <dbReference type="NCBI Taxonomy" id="2512112"/>
    <lineage>
        <taxon>Bacteria</taxon>
        <taxon>Bacillati</taxon>
        <taxon>Actinomycetota</taxon>
        <taxon>Actinomycetes</taxon>
        <taxon>Propionibacteriales</taxon>
        <taxon>Kribbellaceae</taxon>
        <taxon>Kribbella</taxon>
    </lineage>
</organism>
<dbReference type="Proteomes" id="UP000295146">
    <property type="component" value="Unassembled WGS sequence"/>
</dbReference>
<keyword evidence="2" id="KW-1185">Reference proteome</keyword>
<protein>
    <submittedName>
        <fullName evidence="1">Uncharacterized protein</fullName>
    </submittedName>
</protein>
<name>A0A4R8CMW9_9ACTN</name>
<gene>
    <name evidence="1" type="ORF">EV653_2609</name>
</gene>
<proteinExistence type="predicted"/>
<reference evidence="1 2" key="1">
    <citation type="submission" date="2019-03" db="EMBL/GenBank/DDBJ databases">
        <title>Genomic Encyclopedia of Type Strains, Phase III (KMG-III): the genomes of soil and plant-associated and newly described type strains.</title>
        <authorList>
            <person name="Whitman W."/>
        </authorList>
    </citation>
    <scope>NUCLEOTIDE SEQUENCE [LARGE SCALE GENOMIC DNA]</scope>
    <source>
        <strain evidence="1 2">VKM Ac-2573</strain>
    </source>
</reference>
<accession>A0A4R8CMW9</accession>
<dbReference type="RefSeq" id="WP_134102019.1">
    <property type="nucleotide sequence ID" value="NZ_SODP01000001.1"/>
</dbReference>
<dbReference type="OrthoDB" id="4828421at2"/>
<dbReference type="AlphaFoldDB" id="A0A4R8CMW9"/>
<evidence type="ECO:0000313" key="1">
    <source>
        <dbReference type="EMBL" id="TDW77440.1"/>
    </source>
</evidence>
<sequence length="79" mass="9035">MNHESAWYEIRLHGRLDPRWAAWFDGMTLRTHADGTTVLHGPLADQAALHGLLQRLRDLGLPLLSVDRVDLDQPQRKQS</sequence>
<dbReference type="EMBL" id="SODP01000001">
    <property type="protein sequence ID" value="TDW77440.1"/>
    <property type="molecule type" value="Genomic_DNA"/>
</dbReference>
<evidence type="ECO:0000313" key="2">
    <source>
        <dbReference type="Proteomes" id="UP000295146"/>
    </source>
</evidence>